<proteinExistence type="predicted"/>
<evidence type="ECO:0000313" key="1">
    <source>
        <dbReference type="EMBL" id="KAK1614584.1"/>
    </source>
</evidence>
<name>A0AAD8VPP5_LOLMU</name>
<reference evidence="1" key="1">
    <citation type="submission" date="2023-07" db="EMBL/GenBank/DDBJ databases">
        <title>A chromosome-level genome assembly of Lolium multiflorum.</title>
        <authorList>
            <person name="Chen Y."/>
            <person name="Copetti D."/>
            <person name="Kolliker R."/>
            <person name="Studer B."/>
        </authorList>
    </citation>
    <scope>NUCLEOTIDE SEQUENCE</scope>
    <source>
        <strain evidence="1">02402/16</strain>
        <tissue evidence="1">Leaf</tissue>
    </source>
</reference>
<accession>A0AAD8VPP5</accession>
<dbReference type="Proteomes" id="UP001231189">
    <property type="component" value="Unassembled WGS sequence"/>
</dbReference>
<dbReference type="EMBL" id="JAUUTY010000006">
    <property type="protein sequence ID" value="KAK1614584.1"/>
    <property type="molecule type" value="Genomic_DNA"/>
</dbReference>
<dbReference type="AlphaFoldDB" id="A0AAD8VPP5"/>
<organism evidence="1 2">
    <name type="scientific">Lolium multiflorum</name>
    <name type="common">Italian ryegrass</name>
    <name type="synonym">Lolium perenne subsp. multiflorum</name>
    <dbReference type="NCBI Taxonomy" id="4521"/>
    <lineage>
        <taxon>Eukaryota</taxon>
        <taxon>Viridiplantae</taxon>
        <taxon>Streptophyta</taxon>
        <taxon>Embryophyta</taxon>
        <taxon>Tracheophyta</taxon>
        <taxon>Spermatophyta</taxon>
        <taxon>Magnoliopsida</taxon>
        <taxon>Liliopsida</taxon>
        <taxon>Poales</taxon>
        <taxon>Poaceae</taxon>
        <taxon>BOP clade</taxon>
        <taxon>Pooideae</taxon>
        <taxon>Poodae</taxon>
        <taxon>Poeae</taxon>
        <taxon>Poeae Chloroplast Group 2 (Poeae type)</taxon>
        <taxon>Loliodinae</taxon>
        <taxon>Loliinae</taxon>
        <taxon>Lolium</taxon>
    </lineage>
</organism>
<keyword evidence="2" id="KW-1185">Reference proteome</keyword>
<sequence>MIDEYCLVAKMEKAFRVVDTMNCISSLAGEVRWYQTRPDTVVLQDTVRKQQYGMPPTESSNEDHPPVPHVVKIPCKLIFGIMLHDLGLPDARYTSHTHEDGEVSAIVTYYGPSEIPGKLLQQFKIGGAPAADFETAEDSAARKSIRHIETTEDVEVEDLHYGELKGVMKSYKALLLRSIKEKRAIQTHSVSHYPPK</sequence>
<comment type="caution">
    <text evidence="1">The sequence shown here is derived from an EMBL/GenBank/DDBJ whole genome shotgun (WGS) entry which is preliminary data.</text>
</comment>
<evidence type="ECO:0000313" key="2">
    <source>
        <dbReference type="Proteomes" id="UP001231189"/>
    </source>
</evidence>
<gene>
    <name evidence="1" type="ORF">QYE76_020101</name>
</gene>
<protein>
    <submittedName>
        <fullName evidence="1">Uncharacterized protein</fullName>
    </submittedName>
</protein>